<protein>
    <submittedName>
        <fullName evidence="2">Uncharacterized protein</fullName>
    </submittedName>
</protein>
<gene>
    <name evidence="2" type="ORF">HC031_22355</name>
</gene>
<reference evidence="2 3" key="1">
    <citation type="submission" date="2020-03" db="EMBL/GenBank/DDBJ databases">
        <title>WGS of the type strain of Planosporangium spp.</title>
        <authorList>
            <person name="Thawai C."/>
        </authorList>
    </citation>
    <scope>NUCLEOTIDE SEQUENCE [LARGE SCALE GENOMIC DNA]</scope>
    <source>
        <strain evidence="2 3">TBRC 5610</strain>
    </source>
</reference>
<keyword evidence="3" id="KW-1185">Reference proteome</keyword>
<dbReference type="EMBL" id="JAATVY010000018">
    <property type="protein sequence ID" value="NJC72438.1"/>
    <property type="molecule type" value="Genomic_DNA"/>
</dbReference>
<sequence>MAATGDRHPSILVEFARLCGHAEPEYAVAEEMDYYAGSTTATVADVNARIDTEVLDASYVDVETGDDVLIRKLCMITREAEEQGARIRAVEEIHAAMDIPELKGWPIKACRECSEGKRSGGDPHRRGWKLAGGFCSGTGCGGRQAERRDHPDDHRATYRAPTRNRPPTTARNRLPVVTARESASGSEAEIFLQIRGPGTSD</sequence>
<feature type="compositionally biased region" description="Basic and acidic residues" evidence="1">
    <location>
        <begin position="144"/>
        <end position="156"/>
    </location>
</feature>
<name>A0ABX0Y343_9ACTN</name>
<organism evidence="2 3">
    <name type="scientific">Planosporangium thailandense</name>
    <dbReference type="NCBI Taxonomy" id="765197"/>
    <lineage>
        <taxon>Bacteria</taxon>
        <taxon>Bacillati</taxon>
        <taxon>Actinomycetota</taxon>
        <taxon>Actinomycetes</taxon>
        <taxon>Micromonosporales</taxon>
        <taxon>Micromonosporaceae</taxon>
        <taxon>Planosporangium</taxon>
    </lineage>
</organism>
<dbReference type="Proteomes" id="UP000722989">
    <property type="component" value="Unassembled WGS sequence"/>
</dbReference>
<accession>A0ABX0Y343</accession>
<evidence type="ECO:0000313" key="3">
    <source>
        <dbReference type="Proteomes" id="UP000722989"/>
    </source>
</evidence>
<evidence type="ECO:0000313" key="2">
    <source>
        <dbReference type="EMBL" id="NJC72438.1"/>
    </source>
</evidence>
<dbReference type="RefSeq" id="WP_167927342.1">
    <property type="nucleotide sequence ID" value="NZ_JAATVY010000018.1"/>
</dbReference>
<proteinExistence type="predicted"/>
<feature type="region of interest" description="Disordered" evidence="1">
    <location>
        <begin position="139"/>
        <end position="201"/>
    </location>
</feature>
<evidence type="ECO:0000256" key="1">
    <source>
        <dbReference type="SAM" id="MobiDB-lite"/>
    </source>
</evidence>
<comment type="caution">
    <text evidence="2">The sequence shown here is derived from an EMBL/GenBank/DDBJ whole genome shotgun (WGS) entry which is preliminary data.</text>
</comment>
<feature type="compositionally biased region" description="Low complexity" evidence="1">
    <location>
        <begin position="158"/>
        <end position="173"/>
    </location>
</feature>